<dbReference type="RefSeq" id="WP_285455374.1">
    <property type="nucleotide sequence ID" value="NZ_CP127173.1"/>
</dbReference>
<reference evidence="4 5" key="1">
    <citation type="submission" date="2023-06" db="EMBL/GenBank/DDBJ databases">
        <authorList>
            <person name="Oyuntsetseg B."/>
            <person name="Kim S.B."/>
        </authorList>
    </citation>
    <scope>NUCLEOTIDE SEQUENCE [LARGE SCALE GENOMIC DNA]</scope>
    <source>
        <strain evidence="4 5">2-2</strain>
    </source>
</reference>
<dbReference type="Pfam" id="PF13508">
    <property type="entry name" value="Acetyltransf_7"/>
    <property type="match status" value="1"/>
</dbReference>
<dbReference type="EMBL" id="CP127173">
    <property type="protein sequence ID" value="WIV58051.1"/>
    <property type="molecule type" value="Genomic_DNA"/>
</dbReference>
<dbReference type="Gene3D" id="3.40.630.30">
    <property type="match status" value="1"/>
</dbReference>
<organism evidence="4 5">
    <name type="scientific">Amycolatopsis nalaikhensis</name>
    <dbReference type="NCBI Taxonomy" id="715472"/>
    <lineage>
        <taxon>Bacteria</taxon>
        <taxon>Bacillati</taxon>
        <taxon>Actinomycetota</taxon>
        <taxon>Actinomycetes</taxon>
        <taxon>Pseudonocardiales</taxon>
        <taxon>Pseudonocardiaceae</taxon>
        <taxon>Amycolatopsis</taxon>
    </lineage>
</organism>
<evidence type="ECO:0000259" key="3">
    <source>
        <dbReference type="PROSITE" id="PS51186"/>
    </source>
</evidence>
<proteinExistence type="predicted"/>
<dbReference type="InterPro" id="IPR000182">
    <property type="entry name" value="GNAT_dom"/>
</dbReference>
<feature type="domain" description="N-acetyltransferase" evidence="3">
    <location>
        <begin position="1"/>
        <end position="154"/>
    </location>
</feature>
<evidence type="ECO:0000256" key="2">
    <source>
        <dbReference type="ARBA" id="ARBA00023315"/>
    </source>
</evidence>
<accession>A0ABY8XR29</accession>
<sequence>MRIRAAVEDDLTAIAEVGHRTWPPTYEPLAGKEYVANGLARWWSADLLRQAVARTFVAEDAAGAVVGMTSYGEVDDRVVVWKLYVVPEAQRSGAGSALLREVLAAADGRAVRLAYIDGNDRAAKFYAGHGFAYLRREPDANGGPDSVWLERAASRP</sequence>
<dbReference type="PANTHER" id="PTHR43877:SF1">
    <property type="entry name" value="ACETYLTRANSFERASE"/>
    <property type="match status" value="1"/>
</dbReference>
<dbReference type="InterPro" id="IPR050832">
    <property type="entry name" value="Bact_Acetyltransf"/>
</dbReference>
<gene>
    <name evidence="4" type="ORF">QP939_05090</name>
</gene>
<protein>
    <submittedName>
        <fullName evidence="4">GNAT family N-acetyltransferase</fullName>
    </submittedName>
</protein>
<evidence type="ECO:0000313" key="4">
    <source>
        <dbReference type="EMBL" id="WIV58051.1"/>
    </source>
</evidence>
<evidence type="ECO:0000313" key="5">
    <source>
        <dbReference type="Proteomes" id="UP001227101"/>
    </source>
</evidence>
<dbReference type="PROSITE" id="PS51186">
    <property type="entry name" value="GNAT"/>
    <property type="match status" value="1"/>
</dbReference>
<dbReference type="SUPFAM" id="SSF55729">
    <property type="entry name" value="Acyl-CoA N-acyltransferases (Nat)"/>
    <property type="match status" value="1"/>
</dbReference>
<evidence type="ECO:0000256" key="1">
    <source>
        <dbReference type="ARBA" id="ARBA00022679"/>
    </source>
</evidence>
<keyword evidence="2" id="KW-0012">Acyltransferase</keyword>
<dbReference type="PANTHER" id="PTHR43877">
    <property type="entry name" value="AMINOALKYLPHOSPHONATE N-ACETYLTRANSFERASE-RELATED-RELATED"/>
    <property type="match status" value="1"/>
</dbReference>
<keyword evidence="1" id="KW-0808">Transferase</keyword>
<keyword evidence="5" id="KW-1185">Reference proteome</keyword>
<name>A0ABY8XR29_9PSEU</name>
<dbReference type="Proteomes" id="UP001227101">
    <property type="component" value="Chromosome"/>
</dbReference>
<dbReference type="InterPro" id="IPR016181">
    <property type="entry name" value="Acyl_CoA_acyltransferase"/>
</dbReference>
<dbReference type="CDD" id="cd04301">
    <property type="entry name" value="NAT_SF"/>
    <property type="match status" value="1"/>
</dbReference>